<proteinExistence type="predicted"/>
<dbReference type="Proteomes" id="UP000324104">
    <property type="component" value="Unassembled WGS sequence"/>
</dbReference>
<reference evidence="2 3" key="1">
    <citation type="submission" date="2019-08" db="EMBL/GenBank/DDBJ databases">
        <title>Archaea genome.</title>
        <authorList>
            <person name="Kajale S."/>
            <person name="Shouche Y."/>
            <person name="Deshpande N."/>
            <person name="Sharma A."/>
        </authorList>
    </citation>
    <scope>NUCLEOTIDE SEQUENCE [LARGE SCALE GENOMIC DNA]</scope>
    <source>
        <strain evidence="2 3">ESP3B_9</strain>
    </source>
</reference>
<sequence>MTDSPIHDDRSTSEATPRRSTADRSSAETTSRRTALKSGIATVGALSLFGTGVSALETGSLEYNEDTELTDSAHSYQFSVTNTHDRTAIIQYLQLAELDYHTIALDNLDGDDTIEITPANGGHTSRVSDTFANGGYVMLVAKDSEASINPGETATVKIGPYYEADAHAAANTIIHTNHRKLDISGFSFRSDFRISYVLAQTEPGVRDNDEIQFSPDGPL</sequence>
<accession>A0A5D5AJ27</accession>
<evidence type="ECO:0000256" key="1">
    <source>
        <dbReference type="SAM" id="MobiDB-lite"/>
    </source>
</evidence>
<dbReference type="RefSeq" id="WP_149081580.1">
    <property type="nucleotide sequence ID" value="NZ_VTAW01000013.1"/>
</dbReference>
<gene>
    <name evidence="2" type="ORF">FYC77_11120</name>
</gene>
<dbReference type="EMBL" id="VTAW01000013">
    <property type="protein sequence ID" value="TYT61789.1"/>
    <property type="molecule type" value="Genomic_DNA"/>
</dbReference>
<feature type="compositionally biased region" description="Basic and acidic residues" evidence="1">
    <location>
        <begin position="1"/>
        <end position="26"/>
    </location>
</feature>
<organism evidence="2 3">
    <name type="scientific">Natrialba swarupiae</name>
    <dbReference type="NCBI Taxonomy" id="2448032"/>
    <lineage>
        <taxon>Archaea</taxon>
        <taxon>Methanobacteriati</taxon>
        <taxon>Methanobacteriota</taxon>
        <taxon>Stenosarchaea group</taxon>
        <taxon>Halobacteria</taxon>
        <taxon>Halobacteriales</taxon>
        <taxon>Natrialbaceae</taxon>
        <taxon>Natrialba</taxon>
    </lineage>
</organism>
<feature type="region of interest" description="Disordered" evidence="1">
    <location>
        <begin position="1"/>
        <end position="33"/>
    </location>
</feature>
<keyword evidence="3" id="KW-1185">Reference proteome</keyword>
<comment type="caution">
    <text evidence="2">The sequence shown here is derived from an EMBL/GenBank/DDBJ whole genome shotgun (WGS) entry which is preliminary data.</text>
</comment>
<name>A0A5D5AJ27_9EURY</name>
<evidence type="ECO:0000313" key="2">
    <source>
        <dbReference type="EMBL" id="TYT61789.1"/>
    </source>
</evidence>
<evidence type="ECO:0000313" key="3">
    <source>
        <dbReference type="Proteomes" id="UP000324104"/>
    </source>
</evidence>
<protein>
    <submittedName>
        <fullName evidence="2">Uncharacterized protein</fullName>
    </submittedName>
</protein>
<dbReference type="AlphaFoldDB" id="A0A5D5AJ27"/>